<evidence type="ECO:0000256" key="4">
    <source>
        <dbReference type="ARBA" id="ARBA00022741"/>
    </source>
</evidence>
<dbReference type="NCBIfam" id="TIGR00152">
    <property type="entry name" value="dephospho-CoA kinase"/>
    <property type="match status" value="1"/>
</dbReference>
<comment type="caution">
    <text evidence="10">The sequence shown here is derived from an EMBL/GenBank/DDBJ whole genome shotgun (WGS) entry which is preliminary data.</text>
</comment>
<comment type="function">
    <text evidence="8">Catalyzes the phosphorylation of the 3'-hydroxyl group of dephosphocoenzyme A to form coenzyme A.</text>
</comment>
<comment type="subcellular location">
    <subcellularLocation>
        <location evidence="8">Cytoplasm</location>
    </subcellularLocation>
</comment>
<comment type="catalytic activity">
    <reaction evidence="8">
        <text>3'-dephospho-CoA + ATP = ADP + CoA + H(+)</text>
        <dbReference type="Rhea" id="RHEA:18245"/>
        <dbReference type="ChEBI" id="CHEBI:15378"/>
        <dbReference type="ChEBI" id="CHEBI:30616"/>
        <dbReference type="ChEBI" id="CHEBI:57287"/>
        <dbReference type="ChEBI" id="CHEBI:57328"/>
        <dbReference type="ChEBI" id="CHEBI:456216"/>
        <dbReference type="EC" id="2.7.1.24"/>
    </reaction>
</comment>
<dbReference type="Gene3D" id="3.40.50.300">
    <property type="entry name" value="P-loop containing nucleotide triphosphate hydrolases"/>
    <property type="match status" value="1"/>
</dbReference>
<name>A0A9D1HP56_9FIRM</name>
<dbReference type="GO" id="GO:0004140">
    <property type="term" value="F:dephospho-CoA kinase activity"/>
    <property type="evidence" value="ECO:0007669"/>
    <property type="project" value="UniProtKB-UniRule"/>
</dbReference>
<reference evidence="10" key="1">
    <citation type="submission" date="2020-10" db="EMBL/GenBank/DDBJ databases">
        <authorList>
            <person name="Gilroy R."/>
        </authorList>
    </citation>
    <scope>NUCLEOTIDE SEQUENCE</scope>
    <source>
        <strain evidence="10">CHK195-11698</strain>
    </source>
</reference>
<dbReference type="HAMAP" id="MF_00376">
    <property type="entry name" value="Dephospho_CoA_kinase"/>
    <property type="match status" value="1"/>
</dbReference>
<dbReference type="AlphaFoldDB" id="A0A9D1HP56"/>
<feature type="binding site" evidence="8">
    <location>
        <begin position="13"/>
        <end position="18"/>
    </location>
    <ligand>
        <name>ATP</name>
        <dbReference type="ChEBI" id="CHEBI:30616"/>
    </ligand>
</feature>
<dbReference type="FunFam" id="3.40.50.300:FF:000991">
    <property type="entry name" value="Dephospho-CoA kinase"/>
    <property type="match status" value="1"/>
</dbReference>
<dbReference type="PANTHER" id="PTHR10695">
    <property type="entry name" value="DEPHOSPHO-COA KINASE-RELATED"/>
    <property type="match status" value="1"/>
</dbReference>
<keyword evidence="5 8" id="KW-0418">Kinase</keyword>
<evidence type="ECO:0000256" key="8">
    <source>
        <dbReference type="HAMAP-Rule" id="MF_00376"/>
    </source>
</evidence>
<proteinExistence type="inferred from homology"/>
<evidence type="ECO:0000313" key="10">
    <source>
        <dbReference type="EMBL" id="HIU13342.1"/>
    </source>
</evidence>
<evidence type="ECO:0000256" key="6">
    <source>
        <dbReference type="ARBA" id="ARBA00022840"/>
    </source>
</evidence>
<dbReference type="InterPro" id="IPR027417">
    <property type="entry name" value="P-loop_NTPase"/>
</dbReference>
<evidence type="ECO:0000256" key="7">
    <source>
        <dbReference type="ARBA" id="ARBA00022993"/>
    </source>
</evidence>
<dbReference type="GO" id="GO:0015937">
    <property type="term" value="P:coenzyme A biosynthetic process"/>
    <property type="evidence" value="ECO:0007669"/>
    <property type="project" value="UniProtKB-UniRule"/>
</dbReference>
<keyword evidence="7 8" id="KW-0173">Coenzyme A biosynthesis</keyword>
<accession>A0A9D1HP56</accession>
<dbReference type="GO" id="GO:0005524">
    <property type="term" value="F:ATP binding"/>
    <property type="evidence" value="ECO:0007669"/>
    <property type="project" value="UniProtKB-UniRule"/>
</dbReference>
<reference evidence="10" key="2">
    <citation type="journal article" date="2021" name="PeerJ">
        <title>Extensive microbial diversity within the chicken gut microbiome revealed by metagenomics and culture.</title>
        <authorList>
            <person name="Gilroy R."/>
            <person name="Ravi A."/>
            <person name="Getino M."/>
            <person name="Pursley I."/>
            <person name="Horton D.L."/>
            <person name="Alikhan N.F."/>
            <person name="Baker D."/>
            <person name="Gharbi K."/>
            <person name="Hall N."/>
            <person name="Watson M."/>
            <person name="Adriaenssens E.M."/>
            <person name="Foster-Nyarko E."/>
            <person name="Jarju S."/>
            <person name="Secka A."/>
            <person name="Antonio M."/>
            <person name="Oren A."/>
            <person name="Chaudhuri R.R."/>
            <person name="La Ragione R."/>
            <person name="Hildebrand F."/>
            <person name="Pallen M.J."/>
        </authorList>
    </citation>
    <scope>NUCLEOTIDE SEQUENCE</scope>
    <source>
        <strain evidence="10">CHK195-11698</strain>
    </source>
</reference>
<evidence type="ECO:0000256" key="2">
    <source>
        <dbReference type="ARBA" id="ARBA00022490"/>
    </source>
</evidence>
<dbReference type="PANTHER" id="PTHR10695:SF46">
    <property type="entry name" value="BIFUNCTIONAL COENZYME A SYNTHASE-RELATED"/>
    <property type="match status" value="1"/>
</dbReference>
<dbReference type="GO" id="GO:0005737">
    <property type="term" value="C:cytoplasm"/>
    <property type="evidence" value="ECO:0007669"/>
    <property type="project" value="UniProtKB-SubCell"/>
</dbReference>
<evidence type="ECO:0000256" key="3">
    <source>
        <dbReference type="ARBA" id="ARBA00022679"/>
    </source>
</evidence>
<dbReference type="Pfam" id="PF01121">
    <property type="entry name" value="CoaE"/>
    <property type="match status" value="1"/>
</dbReference>
<organism evidence="10 11">
    <name type="scientific">Candidatus Fimiplasma intestinipullorum</name>
    <dbReference type="NCBI Taxonomy" id="2840825"/>
    <lineage>
        <taxon>Bacteria</taxon>
        <taxon>Bacillati</taxon>
        <taxon>Bacillota</taxon>
        <taxon>Clostridia</taxon>
        <taxon>Eubacteriales</taxon>
        <taxon>Candidatus Fimiplasma</taxon>
    </lineage>
</organism>
<keyword evidence="3 8" id="KW-0808">Transferase</keyword>
<protein>
    <recommendedName>
        <fullName evidence="8 9">Dephospho-CoA kinase</fullName>
        <ecNumber evidence="8 9">2.7.1.24</ecNumber>
    </recommendedName>
    <alternativeName>
        <fullName evidence="8">Dephosphocoenzyme A kinase</fullName>
    </alternativeName>
</protein>
<dbReference type="CDD" id="cd02022">
    <property type="entry name" value="DPCK"/>
    <property type="match status" value="1"/>
</dbReference>
<keyword evidence="2 8" id="KW-0963">Cytoplasm</keyword>
<dbReference type="PROSITE" id="PS51219">
    <property type="entry name" value="DPCK"/>
    <property type="match status" value="1"/>
</dbReference>
<evidence type="ECO:0000256" key="5">
    <source>
        <dbReference type="ARBA" id="ARBA00022777"/>
    </source>
</evidence>
<gene>
    <name evidence="8" type="primary">coaE</name>
    <name evidence="10" type="ORF">IAD15_04660</name>
</gene>
<dbReference type="SUPFAM" id="SSF52540">
    <property type="entry name" value="P-loop containing nucleoside triphosphate hydrolases"/>
    <property type="match status" value="1"/>
</dbReference>
<evidence type="ECO:0000313" key="11">
    <source>
        <dbReference type="Proteomes" id="UP000824175"/>
    </source>
</evidence>
<dbReference type="EMBL" id="DVMJ01000040">
    <property type="protein sequence ID" value="HIU13342.1"/>
    <property type="molecule type" value="Genomic_DNA"/>
</dbReference>
<keyword evidence="4 8" id="KW-0547">Nucleotide-binding</keyword>
<comment type="similarity">
    <text evidence="1 8">Belongs to the CoaE family.</text>
</comment>
<sequence length="195" mass="22286">MSVKRIGLTGGIATGKSTVSRYLNYLGYVVLDSDQFAHEAYQDADVYRELEAYFPSCVSNGMIDRQALGRLVFDDPDQKKKLESIIHPYVKARLHQGIQQHHDQGLIFLDIPLLFEAHMEDFCDEIWVVNLSWEAQLERLIKRNGLSEAEALSRMKSQWPLREKCAQADFVIDNNGDLASLYAQIDQRLEADDHA</sequence>
<comment type="pathway">
    <text evidence="8">Cofactor biosynthesis; coenzyme A biosynthesis; CoA from (R)-pantothenate: step 5/5.</text>
</comment>
<dbReference type="InterPro" id="IPR001977">
    <property type="entry name" value="Depp_CoAkinase"/>
</dbReference>
<dbReference type="EC" id="2.7.1.24" evidence="8 9"/>
<dbReference type="Proteomes" id="UP000824175">
    <property type="component" value="Unassembled WGS sequence"/>
</dbReference>
<evidence type="ECO:0000256" key="1">
    <source>
        <dbReference type="ARBA" id="ARBA00009018"/>
    </source>
</evidence>
<evidence type="ECO:0000256" key="9">
    <source>
        <dbReference type="NCBIfam" id="TIGR00152"/>
    </source>
</evidence>
<keyword evidence="6 8" id="KW-0067">ATP-binding</keyword>